<evidence type="ECO:0000313" key="1">
    <source>
        <dbReference type="EMBL" id="KAH7653488.1"/>
    </source>
</evidence>
<comment type="caution">
    <text evidence="1">The sequence shown here is derived from an EMBL/GenBank/DDBJ whole genome shotgun (WGS) entry which is preliminary data.</text>
</comment>
<accession>A0ACB7TZN9</accession>
<organism evidence="1 2">
    <name type="scientific">Dioscorea alata</name>
    <name type="common">Purple yam</name>
    <dbReference type="NCBI Taxonomy" id="55571"/>
    <lineage>
        <taxon>Eukaryota</taxon>
        <taxon>Viridiplantae</taxon>
        <taxon>Streptophyta</taxon>
        <taxon>Embryophyta</taxon>
        <taxon>Tracheophyta</taxon>
        <taxon>Spermatophyta</taxon>
        <taxon>Magnoliopsida</taxon>
        <taxon>Liliopsida</taxon>
        <taxon>Dioscoreales</taxon>
        <taxon>Dioscoreaceae</taxon>
        <taxon>Dioscorea</taxon>
    </lineage>
</organism>
<proteinExistence type="predicted"/>
<reference evidence="2" key="1">
    <citation type="journal article" date="2022" name="Nat. Commun.">
        <title>Chromosome evolution and the genetic basis of agronomically important traits in greater yam.</title>
        <authorList>
            <person name="Bredeson J.V."/>
            <person name="Lyons J.B."/>
            <person name="Oniyinde I.O."/>
            <person name="Okereke N.R."/>
            <person name="Kolade O."/>
            <person name="Nnabue I."/>
            <person name="Nwadili C.O."/>
            <person name="Hribova E."/>
            <person name="Parker M."/>
            <person name="Nwogha J."/>
            <person name="Shu S."/>
            <person name="Carlson J."/>
            <person name="Kariba R."/>
            <person name="Muthemba S."/>
            <person name="Knop K."/>
            <person name="Barton G.J."/>
            <person name="Sherwood A.V."/>
            <person name="Lopez-Montes A."/>
            <person name="Asiedu R."/>
            <person name="Jamnadass R."/>
            <person name="Muchugi A."/>
            <person name="Goodstein D."/>
            <person name="Egesi C.N."/>
            <person name="Featherston J."/>
            <person name="Asfaw A."/>
            <person name="Simpson G.G."/>
            <person name="Dolezel J."/>
            <person name="Hendre P.S."/>
            <person name="Van Deynze A."/>
            <person name="Kumar P.L."/>
            <person name="Obidiegwu J.E."/>
            <person name="Bhattacharjee R."/>
            <person name="Rokhsar D.S."/>
        </authorList>
    </citation>
    <scope>NUCLEOTIDE SEQUENCE [LARGE SCALE GENOMIC DNA]</scope>
    <source>
        <strain evidence="2">cv. TDa95/00328</strain>
    </source>
</reference>
<dbReference type="Proteomes" id="UP000827976">
    <property type="component" value="Chromosome 19"/>
</dbReference>
<protein>
    <submittedName>
        <fullName evidence="1">Uncharacterized protein</fullName>
    </submittedName>
</protein>
<evidence type="ECO:0000313" key="2">
    <source>
        <dbReference type="Proteomes" id="UP000827976"/>
    </source>
</evidence>
<keyword evidence="2" id="KW-1185">Reference proteome</keyword>
<dbReference type="EMBL" id="CM037029">
    <property type="protein sequence ID" value="KAH7653488.1"/>
    <property type="molecule type" value="Genomic_DNA"/>
</dbReference>
<name>A0ACB7TZN9_DIOAL</name>
<gene>
    <name evidence="1" type="ORF">IHE45_19G083100</name>
</gene>
<sequence>MALCNKSLLLLHITILISSTCSVQEGKDPRDYIDKIIRDYAFGSFGHHRRTAMLYTVPMPPSLSSVSTHIVRYRSGSLWKHGAKIKEFLIQPGAVLHPHSKRILVIHENFGNLSSTCFNHMNVHGYQLVSPVLGLFIYNASKVSRRRISNESLIEVMITKKPIRIDFSSVMTFQGPQSLCVLLGLDGKLSVLNKVSHNVCVAWRQGHFALVVPKNEVKDGGANGGEAVKLSKWRLVMVCSATAVLAAVLMVLIIVAVVSVRKRRFQVTEMERRAYEDEALQVSMVDHVRAPTATVSRTSPVIETEYEPPLQ</sequence>